<dbReference type="HOGENOM" id="CLU_086320_0_0_5"/>
<organism evidence="2 3">
    <name type="scientific">Asticcacaulis biprosthecium C19</name>
    <dbReference type="NCBI Taxonomy" id="715226"/>
    <lineage>
        <taxon>Bacteria</taxon>
        <taxon>Pseudomonadati</taxon>
        <taxon>Pseudomonadota</taxon>
        <taxon>Alphaproteobacteria</taxon>
        <taxon>Caulobacterales</taxon>
        <taxon>Caulobacteraceae</taxon>
        <taxon>Asticcacaulis</taxon>
    </lineage>
</organism>
<name>F4QME5_9CAUL</name>
<dbReference type="STRING" id="715226.ABI_28020"/>
<evidence type="ECO:0000313" key="3">
    <source>
        <dbReference type="Proteomes" id="UP000006512"/>
    </source>
</evidence>
<dbReference type="Gene3D" id="3.30.565.10">
    <property type="entry name" value="Histidine kinase-like ATPase, C-terminal domain"/>
    <property type="match status" value="1"/>
</dbReference>
<reference evidence="3" key="1">
    <citation type="submission" date="2011-03" db="EMBL/GenBank/DDBJ databases">
        <title>Draft genome sequence of Brevundimonas diminuta.</title>
        <authorList>
            <person name="Brown P.J.B."/>
            <person name="Buechlein A."/>
            <person name="Hemmerich C."/>
            <person name="Brun Y.V."/>
        </authorList>
    </citation>
    <scope>NUCLEOTIDE SEQUENCE [LARGE SCALE GENOMIC DNA]</scope>
    <source>
        <strain evidence="3">C19</strain>
    </source>
</reference>
<dbReference type="AlphaFoldDB" id="F4QME5"/>
<dbReference type="EMBL" id="GL883078">
    <property type="protein sequence ID" value="EGF91386.1"/>
    <property type="molecule type" value="Genomic_DNA"/>
</dbReference>
<evidence type="ECO:0000313" key="2">
    <source>
        <dbReference type="EMBL" id="EGF91386.1"/>
    </source>
</evidence>
<evidence type="ECO:0000259" key="1">
    <source>
        <dbReference type="Pfam" id="PF10090"/>
    </source>
</evidence>
<dbReference type="RefSeq" id="WP_006273586.1">
    <property type="nucleotide sequence ID" value="NZ_GL883078.1"/>
</dbReference>
<dbReference type="Proteomes" id="UP000006512">
    <property type="component" value="Unassembled WGS sequence"/>
</dbReference>
<proteinExistence type="predicted"/>
<accession>F4QME5</accession>
<dbReference type="InterPro" id="IPR018762">
    <property type="entry name" value="ChpT_C"/>
</dbReference>
<dbReference type="InterPro" id="IPR036890">
    <property type="entry name" value="HATPase_C_sf"/>
</dbReference>
<keyword evidence="3" id="KW-1185">Reference proteome</keyword>
<protein>
    <recommendedName>
        <fullName evidence="1">Histidine phosphotransferase ChpT C-terminal domain-containing protein</fullName>
    </recommendedName>
</protein>
<dbReference type="NCBIfam" id="NF046025">
    <property type="entry name" value="HisPtaseChptCaul"/>
    <property type="match status" value="1"/>
</dbReference>
<sequence length="254" mass="26729">MDDYTPHLSPKPVDLTPESVAAPDVSAAAADVQEMAAEIPAAADFTSHDLATQMVAKLCHDFISPAGAIMSGLDLLDDPSAQDMRQEALNLIAASAKKMVTLVHFARVAFGASNSAEAFSGGQLNKILGDVFSTMRAQLDFAIDGNLIFPKAAARALLNLGLIAGNSLPTGGTARLEARFSDDGIRLIAESRGPRARLKAEATEGLKGLPLSDGLAGQWIQPHWLYATVQEAGGTLEFRADTDALFFEINLPAA</sequence>
<feature type="domain" description="Histidine phosphotransferase ChpT C-terminal" evidence="1">
    <location>
        <begin position="123"/>
        <end position="243"/>
    </location>
</feature>
<dbReference type="eggNOG" id="COG5385">
    <property type="taxonomic scope" value="Bacteria"/>
</dbReference>
<dbReference type="Gene3D" id="1.10.287.130">
    <property type="match status" value="1"/>
</dbReference>
<gene>
    <name evidence="2" type="ORF">ABI_28020</name>
</gene>
<dbReference type="Pfam" id="PF10090">
    <property type="entry name" value="HPTransfase"/>
    <property type="match status" value="1"/>
</dbReference>